<evidence type="ECO:0000259" key="2">
    <source>
        <dbReference type="Pfam" id="PF01757"/>
    </source>
</evidence>
<feature type="transmembrane region" description="Helical" evidence="1">
    <location>
        <begin position="330"/>
        <end position="351"/>
    </location>
</feature>
<proteinExistence type="predicted"/>
<accession>A0A176Z041</accession>
<dbReference type="PANTHER" id="PTHR23028">
    <property type="entry name" value="ACETYLTRANSFERASE"/>
    <property type="match status" value="1"/>
</dbReference>
<keyword evidence="1" id="KW-0472">Membrane</keyword>
<gene>
    <name evidence="3" type="ORF">AYJ54_43535</name>
</gene>
<comment type="caution">
    <text evidence="3">The sequence shown here is derived from an EMBL/GenBank/DDBJ whole genome shotgun (WGS) entry which is preliminary data.</text>
</comment>
<feature type="transmembrane region" description="Helical" evidence="1">
    <location>
        <begin position="256"/>
        <end position="285"/>
    </location>
</feature>
<name>A0A176Z041_9BRAD</name>
<dbReference type="OrthoDB" id="9767863at2"/>
<feature type="transmembrane region" description="Helical" evidence="1">
    <location>
        <begin position="96"/>
        <end position="121"/>
    </location>
</feature>
<evidence type="ECO:0000256" key="1">
    <source>
        <dbReference type="SAM" id="Phobius"/>
    </source>
</evidence>
<organism evidence="3 4">
    <name type="scientific">Bradyrhizobium centrolobii</name>
    <dbReference type="NCBI Taxonomy" id="1505087"/>
    <lineage>
        <taxon>Bacteria</taxon>
        <taxon>Pseudomonadati</taxon>
        <taxon>Pseudomonadota</taxon>
        <taxon>Alphaproteobacteria</taxon>
        <taxon>Hyphomicrobiales</taxon>
        <taxon>Nitrobacteraceae</taxon>
        <taxon>Bradyrhizobium</taxon>
    </lineage>
</organism>
<dbReference type="InterPro" id="IPR050879">
    <property type="entry name" value="Acyltransferase_3"/>
</dbReference>
<feature type="transmembrane region" description="Helical" evidence="1">
    <location>
        <begin position="197"/>
        <end position="215"/>
    </location>
</feature>
<sequence length="380" mass="42198">MFRAPNELATRQHASTAADIPKINRGAGPGFDALRLLLSVWVFTIHAMFICDGTDAAEAFATNPIHGLLIKPVLPMFFIVSGYLVTGSAIRTKSVSIFLLFRVLRIAPALIVEISLSALILGPWLTERTLSEYFSDPQFSRYFLNIVGNVQFLLPGLFVQNPVPGTVNLNLWTLKPEFFCYLFISCMIVTKAIFSRNLCTLVALLTISLTVLYILQGGQLYNFVAVADWKILIVAFVVGCWAFHWNDRLVMSGGRAMIAFLVAGAAIMYPSLIVLGLLALTYIVIYIGTRRIWLPSLLRDGDYSYGIYLFGFPLQQTLVYFLPPEYRHGLAILLVGLPLTLAFAVFSWKFVEQPASKLKARIKRGYSAASGPHAADSRRA</sequence>
<dbReference type="Pfam" id="PF01757">
    <property type="entry name" value="Acyl_transf_3"/>
    <property type="match status" value="1"/>
</dbReference>
<feature type="transmembrane region" description="Helical" evidence="1">
    <location>
        <begin position="72"/>
        <end position="90"/>
    </location>
</feature>
<feature type="domain" description="Acyltransferase 3" evidence="2">
    <location>
        <begin position="30"/>
        <end position="346"/>
    </location>
</feature>
<dbReference type="Proteomes" id="UP000076959">
    <property type="component" value="Unassembled WGS sequence"/>
</dbReference>
<evidence type="ECO:0000313" key="3">
    <source>
        <dbReference type="EMBL" id="OAF13602.1"/>
    </source>
</evidence>
<dbReference type="AlphaFoldDB" id="A0A176Z041"/>
<keyword evidence="1" id="KW-1133">Transmembrane helix</keyword>
<dbReference type="GO" id="GO:0016747">
    <property type="term" value="F:acyltransferase activity, transferring groups other than amino-acyl groups"/>
    <property type="evidence" value="ECO:0007669"/>
    <property type="project" value="InterPro"/>
</dbReference>
<protein>
    <recommendedName>
        <fullName evidence="2">Acyltransferase 3 domain-containing protein</fullName>
    </recommendedName>
</protein>
<evidence type="ECO:0000313" key="4">
    <source>
        <dbReference type="Proteomes" id="UP000076959"/>
    </source>
</evidence>
<dbReference type="InterPro" id="IPR002656">
    <property type="entry name" value="Acyl_transf_3_dom"/>
</dbReference>
<dbReference type="RefSeq" id="WP_063697822.1">
    <property type="nucleotide sequence ID" value="NZ_LUUB01000034.1"/>
</dbReference>
<keyword evidence="4" id="KW-1185">Reference proteome</keyword>
<keyword evidence="1" id="KW-0812">Transmembrane</keyword>
<feature type="transmembrane region" description="Helical" evidence="1">
    <location>
        <begin position="33"/>
        <end position="51"/>
    </location>
</feature>
<reference evidence="3 4" key="1">
    <citation type="submission" date="2016-03" db="EMBL/GenBank/DDBJ databases">
        <title>Draft Genome Sequence of the Strain BR 10245 (Bradyrhizobium sp.) isolated from nodules of Centrolobium paraense.</title>
        <authorList>
            <person name="Simoes-Araujo J.L.Sr."/>
            <person name="Barauna A.C."/>
            <person name="Silva K."/>
            <person name="Zilli J.E."/>
        </authorList>
    </citation>
    <scope>NUCLEOTIDE SEQUENCE [LARGE SCALE GENOMIC DNA]</scope>
    <source>
        <strain evidence="3 4">BR 10245</strain>
    </source>
</reference>
<feature type="transmembrane region" description="Helical" evidence="1">
    <location>
        <begin position="221"/>
        <end position="244"/>
    </location>
</feature>
<dbReference type="STRING" id="1505087.AYJ54_43535"/>
<dbReference type="EMBL" id="LUUB01000034">
    <property type="protein sequence ID" value="OAF13602.1"/>
    <property type="molecule type" value="Genomic_DNA"/>
</dbReference>